<evidence type="ECO:0000313" key="5">
    <source>
        <dbReference type="EMBL" id="RMB59791.1"/>
    </source>
</evidence>
<evidence type="ECO:0000256" key="1">
    <source>
        <dbReference type="ARBA" id="ARBA00022801"/>
    </source>
</evidence>
<dbReference type="Gene3D" id="3.30.379.10">
    <property type="entry name" value="Chitobiase/beta-hexosaminidase domain 2-like"/>
    <property type="match status" value="1"/>
</dbReference>
<dbReference type="EMBL" id="REFW01000002">
    <property type="protein sequence ID" value="RMB59791.1"/>
    <property type="molecule type" value="Genomic_DNA"/>
</dbReference>
<dbReference type="AlphaFoldDB" id="A0A3M0G479"/>
<gene>
    <name evidence="5" type="ORF">EAX62_08570</name>
</gene>
<dbReference type="InterPro" id="IPR015882">
    <property type="entry name" value="HEX_bac_N"/>
</dbReference>
<keyword evidence="1" id="KW-0378">Hydrolase</keyword>
<reference evidence="5 6" key="1">
    <citation type="submission" date="2018-10" db="EMBL/GenBank/DDBJ databases">
        <title>Tessaracoccus antarcticuss sp. nov., isolated from sediment.</title>
        <authorList>
            <person name="Zhou L.Y."/>
            <person name="Du Z.J."/>
        </authorList>
    </citation>
    <scope>NUCLEOTIDE SEQUENCE [LARGE SCALE GENOMIC DNA]</scope>
    <source>
        <strain evidence="5 6">JDX10</strain>
    </source>
</reference>
<proteinExistence type="predicted"/>
<feature type="domain" description="Beta-hexosaminidase bacterial type N-terminal" evidence="4">
    <location>
        <begin position="65"/>
        <end position="154"/>
    </location>
</feature>
<keyword evidence="6" id="KW-1185">Reference proteome</keyword>
<sequence>MPNLVCRPSSPSMSSDWQPMPQQQTPSTSDSTGRNQNYGMAIWEIMVMGTLDGPVVEPPTPAFVDVIPKPASVVETDAGAFQLSGVTPIVANGNAVGTAEMLADTLRTSTGLALPVAATGSKAITLTLDTAAAMPAEGYTLVSGADGVTITAADRHHHHHRDTHGAADDHTHREADGHHVARPRGRVLHPGPAQRQRPQLVDPLRALLPDDPLFHPDLGPGSTR</sequence>
<dbReference type="Proteomes" id="UP000275256">
    <property type="component" value="Unassembled WGS sequence"/>
</dbReference>
<dbReference type="InterPro" id="IPR029018">
    <property type="entry name" value="Hex-like_dom2"/>
</dbReference>
<evidence type="ECO:0000259" key="4">
    <source>
        <dbReference type="Pfam" id="PF02838"/>
    </source>
</evidence>
<dbReference type="SUPFAM" id="SSF55545">
    <property type="entry name" value="beta-N-acetylhexosaminidase-like domain"/>
    <property type="match status" value="1"/>
</dbReference>
<name>A0A3M0G479_9ACTN</name>
<feature type="region of interest" description="Disordered" evidence="3">
    <location>
        <begin position="155"/>
        <end position="197"/>
    </location>
</feature>
<feature type="region of interest" description="Disordered" evidence="3">
    <location>
        <begin position="1"/>
        <end position="35"/>
    </location>
</feature>
<comment type="caution">
    <text evidence="5">The sequence shown here is derived from an EMBL/GenBank/DDBJ whole genome shotgun (WGS) entry which is preliminary data.</text>
</comment>
<accession>A0A3M0G479</accession>
<evidence type="ECO:0000256" key="2">
    <source>
        <dbReference type="ARBA" id="ARBA00023295"/>
    </source>
</evidence>
<evidence type="ECO:0000313" key="6">
    <source>
        <dbReference type="Proteomes" id="UP000275256"/>
    </source>
</evidence>
<dbReference type="GO" id="GO:0016798">
    <property type="term" value="F:hydrolase activity, acting on glycosyl bonds"/>
    <property type="evidence" value="ECO:0007669"/>
    <property type="project" value="UniProtKB-KW"/>
</dbReference>
<organism evidence="5 6">
    <name type="scientific">Tessaracoccus antarcticus</name>
    <dbReference type="NCBI Taxonomy" id="2479848"/>
    <lineage>
        <taxon>Bacteria</taxon>
        <taxon>Bacillati</taxon>
        <taxon>Actinomycetota</taxon>
        <taxon>Actinomycetes</taxon>
        <taxon>Propionibacteriales</taxon>
        <taxon>Propionibacteriaceae</taxon>
        <taxon>Tessaracoccus</taxon>
    </lineage>
</organism>
<dbReference type="GO" id="GO:0005975">
    <property type="term" value="P:carbohydrate metabolic process"/>
    <property type="evidence" value="ECO:0007669"/>
    <property type="project" value="UniProtKB-ARBA"/>
</dbReference>
<feature type="compositionally biased region" description="Low complexity" evidence="3">
    <location>
        <begin position="18"/>
        <end position="32"/>
    </location>
</feature>
<keyword evidence="2" id="KW-0326">Glycosidase</keyword>
<evidence type="ECO:0000256" key="3">
    <source>
        <dbReference type="SAM" id="MobiDB-lite"/>
    </source>
</evidence>
<feature type="compositionally biased region" description="Basic and acidic residues" evidence="3">
    <location>
        <begin position="163"/>
        <end position="179"/>
    </location>
</feature>
<protein>
    <recommendedName>
        <fullName evidence="4">Beta-hexosaminidase bacterial type N-terminal domain-containing protein</fullName>
    </recommendedName>
</protein>
<dbReference type="Pfam" id="PF02838">
    <property type="entry name" value="Glyco_hydro_20b"/>
    <property type="match status" value="1"/>
</dbReference>